<dbReference type="AlphaFoldDB" id="A0A084JQZ7"/>
<sequence>MAECRLYDCAKVIRSKNSGPFEITLDVLFDDPVIYQKIKDSNMINKTTICYLYRLTEDKITQIVFYDKALGFKITFARKISSGTCYDTDVYGAQQHAPLSELIVTI</sequence>
<proteinExistence type="predicted"/>
<protein>
    <recommendedName>
        <fullName evidence="1">DUF4387 domain-containing protein</fullName>
    </recommendedName>
</protein>
<gene>
    <name evidence="2" type="ORF">IO98_03665</name>
</gene>
<dbReference type="Pfam" id="PF14330">
    <property type="entry name" value="DUF4387"/>
    <property type="match status" value="1"/>
</dbReference>
<dbReference type="STRING" id="29354.IO98_03665"/>
<dbReference type="EMBL" id="JPME01000005">
    <property type="protein sequence ID" value="KEZ91381.1"/>
    <property type="molecule type" value="Genomic_DNA"/>
</dbReference>
<comment type="caution">
    <text evidence="2">The sequence shown here is derived from an EMBL/GenBank/DDBJ whole genome shotgun (WGS) entry which is preliminary data.</text>
</comment>
<dbReference type="InterPro" id="IPR025496">
    <property type="entry name" value="DUF4387"/>
</dbReference>
<evidence type="ECO:0000313" key="3">
    <source>
        <dbReference type="Proteomes" id="UP000028525"/>
    </source>
</evidence>
<evidence type="ECO:0000313" key="2">
    <source>
        <dbReference type="EMBL" id="KEZ91381.1"/>
    </source>
</evidence>
<reference evidence="2 3" key="1">
    <citation type="submission" date="2014-07" db="EMBL/GenBank/DDBJ databases">
        <title>Draft genome of Clostridium celerecrescens 152B isolated from sediments associated with methane hydrate from Krishna Godavari basin.</title>
        <authorList>
            <person name="Honkalas V.S."/>
            <person name="Dabir A.P."/>
            <person name="Arora P."/>
            <person name="Dhakephalkar P.K."/>
        </authorList>
    </citation>
    <scope>NUCLEOTIDE SEQUENCE [LARGE SCALE GENOMIC DNA]</scope>
    <source>
        <strain evidence="2 3">152B</strain>
    </source>
</reference>
<keyword evidence="3" id="KW-1185">Reference proteome</keyword>
<accession>A0A084JQZ7</accession>
<name>A0A084JQZ7_9FIRM</name>
<feature type="domain" description="DUF4387" evidence="1">
    <location>
        <begin position="6"/>
        <end position="101"/>
    </location>
</feature>
<dbReference type="OrthoDB" id="9796125at2"/>
<evidence type="ECO:0000259" key="1">
    <source>
        <dbReference type="Pfam" id="PF14330"/>
    </source>
</evidence>
<dbReference type="RefSeq" id="WP_038277968.1">
    <property type="nucleotide sequence ID" value="NZ_JPME01000005.1"/>
</dbReference>
<organism evidence="2 3">
    <name type="scientific">Lacrimispora celerecrescens</name>
    <dbReference type="NCBI Taxonomy" id="29354"/>
    <lineage>
        <taxon>Bacteria</taxon>
        <taxon>Bacillati</taxon>
        <taxon>Bacillota</taxon>
        <taxon>Clostridia</taxon>
        <taxon>Lachnospirales</taxon>
        <taxon>Lachnospiraceae</taxon>
        <taxon>Lacrimispora</taxon>
    </lineage>
</organism>
<dbReference type="Proteomes" id="UP000028525">
    <property type="component" value="Unassembled WGS sequence"/>
</dbReference>